<accession>K6GEI8</accession>
<evidence type="ECO:0000313" key="1">
    <source>
        <dbReference type="EMBL" id="EKO39489.1"/>
    </source>
</evidence>
<sequence>MKDTLIAAAMVFFAAIMSFFPSAWEPVSEAEARDLLGKDVGKS</sequence>
<reference evidence="1 2" key="1">
    <citation type="submission" date="2012-07" db="EMBL/GenBank/DDBJ databases">
        <title>Draft genome sequence of Desulfovibrio magneticus str. Maddingley MBC34 obtained from a metagenomic sequence of a methanogenic enrichment isolated from coal-seam formation water in Victoria, Australia.</title>
        <authorList>
            <person name="Greenfield P."/>
            <person name="Hendry P."/>
            <person name="Li D."/>
            <person name="Rosewarne C.P."/>
            <person name="Tran-Dinh N."/>
            <person name="Elbourne L.D.H."/>
            <person name="Paulsen I.T."/>
            <person name="Midgley D.J."/>
        </authorList>
    </citation>
    <scope>NUCLEOTIDE SEQUENCE [LARGE SCALE GENOMIC DNA]</scope>
    <source>
        <strain evidence="2">Maddingley MBC34</strain>
    </source>
</reference>
<dbReference type="Proteomes" id="UP000006272">
    <property type="component" value="Unassembled WGS sequence"/>
</dbReference>
<comment type="caution">
    <text evidence="1">The sequence shown here is derived from an EMBL/GenBank/DDBJ whole genome shotgun (WGS) entry which is preliminary data.</text>
</comment>
<protein>
    <submittedName>
        <fullName evidence="1">Uncharacterized protein</fullName>
    </submittedName>
</protein>
<dbReference type="AlphaFoldDB" id="K6GEI8"/>
<dbReference type="PATRIC" id="fig|1206767.3.peg.1774"/>
<proteinExistence type="predicted"/>
<dbReference type="EMBL" id="ALAO01000137">
    <property type="protein sequence ID" value="EKO39489.1"/>
    <property type="molecule type" value="Genomic_DNA"/>
</dbReference>
<organism evidence="1 2">
    <name type="scientific">Solidesulfovibrio magneticus str. Maddingley MBC34</name>
    <dbReference type="NCBI Taxonomy" id="1206767"/>
    <lineage>
        <taxon>Bacteria</taxon>
        <taxon>Pseudomonadati</taxon>
        <taxon>Thermodesulfobacteriota</taxon>
        <taxon>Desulfovibrionia</taxon>
        <taxon>Desulfovibrionales</taxon>
        <taxon>Desulfovibrionaceae</taxon>
        <taxon>Solidesulfovibrio</taxon>
    </lineage>
</organism>
<evidence type="ECO:0000313" key="2">
    <source>
        <dbReference type="Proteomes" id="UP000006272"/>
    </source>
</evidence>
<gene>
    <name evidence="1" type="ORF">B193_1818</name>
</gene>
<name>K6GEI8_9BACT</name>